<accession>A0A0R3RN29</accession>
<reference evidence="2" key="1">
    <citation type="submission" date="2017-02" db="UniProtKB">
        <authorList>
            <consortium name="WormBaseParasite"/>
        </authorList>
    </citation>
    <scope>IDENTIFICATION</scope>
</reference>
<evidence type="ECO:0000313" key="2">
    <source>
        <dbReference type="WBParaSite" id="EEL_0000288901-mRNA-1"/>
    </source>
</evidence>
<name>A0A0R3RN29_9BILA</name>
<dbReference type="Proteomes" id="UP000050640">
    <property type="component" value="Unplaced"/>
</dbReference>
<evidence type="ECO:0000313" key="1">
    <source>
        <dbReference type="Proteomes" id="UP000050640"/>
    </source>
</evidence>
<dbReference type="AlphaFoldDB" id="A0A0R3RN29"/>
<dbReference type="WBParaSite" id="EEL_0000288901-mRNA-1">
    <property type="protein sequence ID" value="EEL_0000288901-mRNA-1"/>
    <property type="gene ID" value="EEL_0000288901"/>
</dbReference>
<dbReference type="Pfam" id="PF25492">
    <property type="entry name" value="DUF7911"/>
    <property type="match status" value="2"/>
</dbReference>
<organism evidence="1 2">
    <name type="scientific">Elaeophora elaphi</name>
    <dbReference type="NCBI Taxonomy" id="1147741"/>
    <lineage>
        <taxon>Eukaryota</taxon>
        <taxon>Metazoa</taxon>
        <taxon>Ecdysozoa</taxon>
        <taxon>Nematoda</taxon>
        <taxon>Chromadorea</taxon>
        <taxon>Rhabditida</taxon>
        <taxon>Spirurina</taxon>
        <taxon>Spiruromorpha</taxon>
        <taxon>Filarioidea</taxon>
        <taxon>Onchocercidae</taxon>
        <taxon>Elaeophora</taxon>
    </lineage>
</organism>
<protein>
    <submittedName>
        <fullName evidence="2">Recep_L_domain domain-containing protein</fullName>
    </submittedName>
</protein>
<dbReference type="InterPro" id="IPR057233">
    <property type="entry name" value="DUF7911"/>
</dbReference>
<keyword evidence="1" id="KW-1185">Reference proteome</keyword>
<proteinExistence type="predicted"/>
<sequence>MRCFHTVHNDFLIYGITQDCQLYFVEHMNYMLIKSLKVDRSNTYCYPNLVKLHLRQGIKQISLMLIIKQAMNRICTLPIEMPSLQTVSNGQLFRVRAECFELLGFIPQNVEILNLANYSIFTSLPYVACSHLRDNSFILEPDLSFMDTTFSDIIYFINAKSIGSQWDIRQFRVCFWLISNSYF</sequence>